<evidence type="ECO:0000313" key="2">
    <source>
        <dbReference type="EMBL" id="MDV5977173.1"/>
    </source>
</evidence>
<feature type="domain" description="Integrase catalytic" evidence="1">
    <location>
        <begin position="41"/>
        <end position="98"/>
    </location>
</feature>
<dbReference type="Gene3D" id="3.30.420.10">
    <property type="entry name" value="Ribonuclease H-like superfamily/Ribonuclease H"/>
    <property type="match status" value="1"/>
</dbReference>
<name>A0AAE4Q865_STRCB</name>
<dbReference type="InterPro" id="IPR036397">
    <property type="entry name" value="RNaseH_sf"/>
</dbReference>
<dbReference type="RefSeq" id="WP_003047380.1">
    <property type="nucleotide sequence ID" value="NZ_BLIS01000005.1"/>
</dbReference>
<dbReference type="InterPro" id="IPR012337">
    <property type="entry name" value="RNaseH-like_sf"/>
</dbReference>
<dbReference type="InterPro" id="IPR001584">
    <property type="entry name" value="Integrase_cat-core"/>
</dbReference>
<dbReference type="InterPro" id="IPR050900">
    <property type="entry name" value="Transposase_IS3/IS150/IS904"/>
</dbReference>
<accession>A0AAE4Q865</accession>
<comment type="caution">
    <text evidence="2">The sequence shown here is derived from an EMBL/GenBank/DDBJ whole genome shotgun (WGS) entry which is preliminary data.</text>
</comment>
<sequence length="101" mass="11739">MLHQLGFYAKGSRYNHKYYNRRPSSLTRPNLINQCFQAIGKNKLWLGDLTYIPTKVDTLYLSVFIDVYSRKTVGWAMGRHMQASVGNGCFQTSLSYFRTVF</sequence>
<evidence type="ECO:0000313" key="3">
    <source>
        <dbReference type="Proteomes" id="UP001186118"/>
    </source>
</evidence>
<dbReference type="Pfam" id="PF00665">
    <property type="entry name" value="rve"/>
    <property type="match status" value="1"/>
</dbReference>
<organism evidence="2 3">
    <name type="scientific">Streptococcus canis</name>
    <dbReference type="NCBI Taxonomy" id="1329"/>
    <lineage>
        <taxon>Bacteria</taxon>
        <taxon>Bacillati</taxon>
        <taxon>Bacillota</taxon>
        <taxon>Bacilli</taxon>
        <taxon>Lactobacillales</taxon>
        <taxon>Streptococcaceae</taxon>
        <taxon>Streptococcus</taxon>
    </lineage>
</organism>
<dbReference type="GeneID" id="49629769"/>
<dbReference type="EMBL" id="JAGQEX010000012">
    <property type="protein sequence ID" value="MDV5977173.1"/>
    <property type="molecule type" value="Genomic_DNA"/>
</dbReference>
<dbReference type="Proteomes" id="UP001186118">
    <property type="component" value="Unassembled WGS sequence"/>
</dbReference>
<dbReference type="GO" id="GO:0003676">
    <property type="term" value="F:nucleic acid binding"/>
    <property type="evidence" value="ECO:0007669"/>
    <property type="project" value="InterPro"/>
</dbReference>
<dbReference type="PANTHER" id="PTHR46889">
    <property type="entry name" value="TRANSPOSASE INSF FOR INSERTION SEQUENCE IS3B-RELATED"/>
    <property type="match status" value="1"/>
</dbReference>
<dbReference type="PANTHER" id="PTHR46889:SF7">
    <property type="entry name" value="TRANSPOSASE FOR INSERTION SEQUENCE ELEMENT IS904"/>
    <property type="match status" value="1"/>
</dbReference>
<reference evidence="2" key="1">
    <citation type="submission" date="2021-04" db="EMBL/GenBank/DDBJ databases">
        <title>Draft genomes of 20 S. canis strains.</title>
        <authorList>
            <person name="Pagnossin D."/>
            <person name="Weir W."/>
            <person name="Smith A."/>
            <person name="Ure R."/>
            <person name="Oravcova K."/>
        </authorList>
    </citation>
    <scope>NUCLEOTIDE SEQUENCE</scope>
    <source>
        <strain evidence="2">284</strain>
    </source>
</reference>
<dbReference type="AlphaFoldDB" id="A0AAE4Q865"/>
<proteinExistence type="predicted"/>
<protein>
    <submittedName>
        <fullName evidence="2">IS3 family transposase</fullName>
    </submittedName>
</protein>
<evidence type="ECO:0000259" key="1">
    <source>
        <dbReference type="Pfam" id="PF00665"/>
    </source>
</evidence>
<gene>
    <name evidence="2" type="ORF">KB584_06840</name>
</gene>
<dbReference type="SUPFAM" id="SSF53098">
    <property type="entry name" value="Ribonuclease H-like"/>
    <property type="match status" value="1"/>
</dbReference>
<dbReference type="GO" id="GO:0015074">
    <property type="term" value="P:DNA integration"/>
    <property type="evidence" value="ECO:0007669"/>
    <property type="project" value="InterPro"/>
</dbReference>